<evidence type="ECO:0000313" key="2">
    <source>
        <dbReference type="EMBL" id="GAA2920851.1"/>
    </source>
</evidence>
<comment type="caution">
    <text evidence="2">The sequence shown here is derived from an EMBL/GenBank/DDBJ whole genome shotgun (WGS) entry which is preliminary data.</text>
</comment>
<gene>
    <name evidence="2" type="ORF">GCM10010478_21460</name>
</gene>
<feature type="region of interest" description="Disordered" evidence="1">
    <location>
        <begin position="1"/>
        <end position="36"/>
    </location>
</feature>
<protein>
    <submittedName>
        <fullName evidence="2">Uncharacterized protein</fullName>
    </submittedName>
</protein>
<keyword evidence="3" id="KW-1185">Reference proteome</keyword>
<evidence type="ECO:0000256" key="1">
    <source>
        <dbReference type="SAM" id="MobiDB-lite"/>
    </source>
</evidence>
<evidence type="ECO:0000313" key="3">
    <source>
        <dbReference type="Proteomes" id="UP001501423"/>
    </source>
</evidence>
<name>A0ABN3WLH7_9ACTN</name>
<accession>A0ABN3WLH7</accession>
<proteinExistence type="predicted"/>
<reference evidence="2 3" key="1">
    <citation type="journal article" date="2019" name="Int. J. Syst. Evol. Microbiol.">
        <title>The Global Catalogue of Microorganisms (GCM) 10K type strain sequencing project: providing services to taxonomists for standard genome sequencing and annotation.</title>
        <authorList>
            <consortium name="The Broad Institute Genomics Platform"/>
            <consortium name="The Broad Institute Genome Sequencing Center for Infectious Disease"/>
            <person name="Wu L."/>
            <person name="Ma J."/>
        </authorList>
    </citation>
    <scope>NUCLEOTIDE SEQUENCE [LARGE SCALE GENOMIC DNA]</scope>
    <source>
        <strain evidence="2 3">JCM 9650</strain>
    </source>
</reference>
<organism evidence="2 3">
    <name type="scientific">Streptomyces erythrogriseus</name>
    <dbReference type="NCBI Taxonomy" id="284027"/>
    <lineage>
        <taxon>Bacteria</taxon>
        <taxon>Bacillati</taxon>
        <taxon>Actinomycetota</taxon>
        <taxon>Actinomycetes</taxon>
        <taxon>Kitasatosporales</taxon>
        <taxon>Streptomycetaceae</taxon>
        <taxon>Streptomyces</taxon>
        <taxon>Streptomyces griseoincarnatus group</taxon>
    </lineage>
</organism>
<sequence>MDGHGDGCRDPPTGTAVTGDAPLGVDGEEPCATGADVPHRAGVVKAPAARDEQPAVSGL</sequence>
<dbReference type="EMBL" id="BAAAVA010000018">
    <property type="protein sequence ID" value="GAA2920851.1"/>
    <property type="molecule type" value="Genomic_DNA"/>
</dbReference>
<dbReference type="Proteomes" id="UP001501423">
    <property type="component" value="Unassembled WGS sequence"/>
</dbReference>